<dbReference type="OrthoDB" id="6244344at2759"/>
<evidence type="ECO:0000313" key="2">
    <source>
        <dbReference type="EMBL" id="VDL93477.1"/>
    </source>
</evidence>
<dbReference type="Proteomes" id="UP000275846">
    <property type="component" value="Unassembled WGS sequence"/>
</dbReference>
<dbReference type="STRING" id="70667.A0A183SS94"/>
<dbReference type="SUPFAM" id="SSF81321">
    <property type="entry name" value="Family A G protein-coupled receptor-like"/>
    <property type="match status" value="1"/>
</dbReference>
<evidence type="ECO:0000313" key="4">
    <source>
        <dbReference type="WBParaSite" id="SSLN_0000732401-mRNA-1"/>
    </source>
</evidence>
<accession>A0A183SS94</accession>
<keyword evidence="1" id="KW-0812">Transmembrane</keyword>
<keyword evidence="1" id="KW-1133">Transmembrane helix</keyword>
<dbReference type="Gene3D" id="1.20.1070.10">
    <property type="entry name" value="Rhodopsin 7-helix transmembrane proteins"/>
    <property type="match status" value="1"/>
</dbReference>
<keyword evidence="1" id="KW-0472">Membrane</keyword>
<sequence length="315" mass="34804">MIILDVFQAAEIGAIMWIAINRAGAIHNTSRRNNARRSIQNGRTNCLCDDEESCSAILDPSPFHSLASKPSDIPTLTVTQSSETDIHNISLQIPQLPSSQNNRAHSCSPSRKFGSIVPPPFLQSLSSLVNASQLHSVSAVDISSLGTVDLAQSHAQDFLAPRSSPILPATPIGTPRRKSFSDAISPTGTHRVVAAPPADSPNHTTDVKFLDLLRRQHKRTVIVLVIILCVYLACHGPRFLALCLHIHFGNGRCLPASFPRLLQSRSPETARLLTYATIWSRLCTLIDPIIYGFWGNRAYRQCLRNLSKRIIWRRQ</sequence>
<reference evidence="2 3" key="2">
    <citation type="submission" date="2018-11" db="EMBL/GenBank/DDBJ databases">
        <authorList>
            <consortium name="Pathogen Informatics"/>
        </authorList>
    </citation>
    <scope>NUCLEOTIDE SEQUENCE [LARGE SCALE GENOMIC DNA]</scope>
    <source>
        <strain evidence="2 3">NST_G2</strain>
    </source>
</reference>
<organism evidence="4">
    <name type="scientific">Schistocephalus solidus</name>
    <name type="common">Tapeworm</name>
    <dbReference type="NCBI Taxonomy" id="70667"/>
    <lineage>
        <taxon>Eukaryota</taxon>
        <taxon>Metazoa</taxon>
        <taxon>Spiralia</taxon>
        <taxon>Lophotrochozoa</taxon>
        <taxon>Platyhelminthes</taxon>
        <taxon>Cestoda</taxon>
        <taxon>Eucestoda</taxon>
        <taxon>Diphyllobothriidea</taxon>
        <taxon>Diphyllobothriidae</taxon>
        <taxon>Schistocephalus</taxon>
    </lineage>
</organism>
<dbReference type="WBParaSite" id="SSLN_0000732401-mRNA-1">
    <property type="protein sequence ID" value="SSLN_0000732401-mRNA-1"/>
    <property type="gene ID" value="SSLN_0000732401"/>
</dbReference>
<gene>
    <name evidence="2" type="ORF">SSLN_LOCUS7092</name>
</gene>
<protein>
    <submittedName>
        <fullName evidence="4">G_PROTEIN_RECEP_F1_2 domain-containing protein</fullName>
    </submittedName>
</protein>
<evidence type="ECO:0000256" key="1">
    <source>
        <dbReference type="SAM" id="Phobius"/>
    </source>
</evidence>
<feature type="transmembrane region" description="Helical" evidence="1">
    <location>
        <begin position="272"/>
        <end position="294"/>
    </location>
</feature>
<feature type="transmembrane region" description="Helical" evidence="1">
    <location>
        <begin position="221"/>
        <end position="248"/>
    </location>
</feature>
<name>A0A183SS94_SCHSO</name>
<reference evidence="4" key="1">
    <citation type="submission" date="2016-06" db="UniProtKB">
        <authorList>
            <consortium name="WormBaseParasite"/>
        </authorList>
    </citation>
    <scope>IDENTIFICATION</scope>
</reference>
<dbReference type="AlphaFoldDB" id="A0A183SS94"/>
<proteinExistence type="predicted"/>
<keyword evidence="3" id="KW-1185">Reference proteome</keyword>
<dbReference type="EMBL" id="UYSU01033984">
    <property type="protein sequence ID" value="VDL93477.1"/>
    <property type="molecule type" value="Genomic_DNA"/>
</dbReference>
<evidence type="ECO:0000313" key="3">
    <source>
        <dbReference type="Proteomes" id="UP000275846"/>
    </source>
</evidence>